<dbReference type="Proteomes" id="UP000324222">
    <property type="component" value="Unassembled WGS sequence"/>
</dbReference>
<protein>
    <submittedName>
        <fullName evidence="1">Uncharacterized protein</fullName>
    </submittedName>
</protein>
<gene>
    <name evidence="1" type="ORF">E2C01_003261</name>
</gene>
<accession>A0A5B7CLR0</accession>
<evidence type="ECO:0000313" key="1">
    <source>
        <dbReference type="EMBL" id="MPC10622.1"/>
    </source>
</evidence>
<dbReference type="AlphaFoldDB" id="A0A5B7CLR0"/>
<sequence>MEGWPRVESDGLWALADTEMKLHIAHKTRVAVRERQVANDSQVGMKSCYLIEVSLATLRDIQEARQRQPVSSGMAQGGENWRGWFTCSQGHPPRELVFQLWYDQASKQAVLRSHFHDGHVLRRRHESFCQHTGSRDKAVLVPSFTCLLLGKGRTGCGGGRTGWGERVVREDGLRSRDGWESGISAATCGLLAVLHLPCD</sequence>
<name>A0A5B7CLR0_PORTR</name>
<comment type="caution">
    <text evidence="1">The sequence shown here is derived from an EMBL/GenBank/DDBJ whole genome shotgun (WGS) entry which is preliminary data.</text>
</comment>
<reference evidence="1 2" key="1">
    <citation type="submission" date="2019-05" db="EMBL/GenBank/DDBJ databases">
        <title>Another draft genome of Portunus trituberculatus and its Hox gene families provides insights of decapod evolution.</title>
        <authorList>
            <person name="Jeong J.-H."/>
            <person name="Song I."/>
            <person name="Kim S."/>
            <person name="Choi T."/>
            <person name="Kim D."/>
            <person name="Ryu S."/>
            <person name="Kim W."/>
        </authorList>
    </citation>
    <scope>NUCLEOTIDE SEQUENCE [LARGE SCALE GENOMIC DNA]</scope>
    <source>
        <tissue evidence="1">Muscle</tissue>
    </source>
</reference>
<keyword evidence="2" id="KW-1185">Reference proteome</keyword>
<organism evidence="1 2">
    <name type="scientific">Portunus trituberculatus</name>
    <name type="common">Swimming crab</name>
    <name type="synonym">Neptunus trituberculatus</name>
    <dbReference type="NCBI Taxonomy" id="210409"/>
    <lineage>
        <taxon>Eukaryota</taxon>
        <taxon>Metazoa</taxon>
        <taxon>Ecdysozoa</taxon>
        <taxon>Arthropoda</taxon>
        <taxon>Crustacea</taxon>
        <taxon>Multicrustacea</taxon>
        <taxon>Malacostraca</taxon>
        <taxon>Eumalacostraca</taxon>
        <taxon>Eucarida</taxon>
        <taxon>Decapoda</taxon>
        <taxon>Pleocyemata</taxon>
        <taxon>Brachyura</taxon>
        <taxon>Eubrachyura</taxon>
        <taxon>Portunoidea</taxon>
        <taxon>Portunidae</taxon>
        <taxon>Portuninae</taxon>
        <taxon>Portunus</taxon>
    </lineage>
</organism>
<evidence type="ECO:0000313" key="2">
    <source>
        <dbReference type="Proteomes" id="UP000324222"/>
    </source>
</evidence>
<proteinExistence type="predicted"/>
<dbReference type="EMBL" id="VSRR010000124">
    <property type="protein sequence ID" value="MPC10622.1"/>
    <property type="molecule type" value="Genomic_DNA"/>
</dbReference>